<reference evidence="1" key="1">
    <citation type="submission" date="2021-08" db="EMBL/GenBank/DDBJ databases">
        <title>WGS assembly of Ceratopteris richardii.</title>
        <authorList>
            <person name="Marchant D.B."/>
            <person name="Chen G."/>
            <person name="Jenkins J."/>
            <person name="Shu S."/>
            <person name="Leebens-Mack J."/>
            <person name="Grimwood J."/>
            <person name="Schmutz J."/>
            <person name="Soltis P."/>
            <person name="Soltis D."/>
            <person name="Chen Z.-H."/>
        </authorList>
    </citation>
    <scope>NUCLEOTIDE SEQUENCE</scope>
    <source>
        <strain evidence="1">Whitten #5841</strain>
        <tissue evidence="1">Leaf</tissue>
    </source>
</reference>
<accession>A0A8T2TKU2</accession>
<dbReference type="AlphaFoldDB" id="A0A8T2TKU2"/>
<comment type="caution">
    <text evidence="1">The sequence shown here is derived from an EMBL/GenBank/DDBJ whole genome shotgun (WGS) entry which is preliminary data.</text>
</comment>
<keyword evidence="2" id="KW-1185">Reference proteome</keyword>
<sequence length="357" mass="39991">MENLRVKDGAGSSSSRTVFRSLNRMENLLTNSSAEGRSAIVFRSVKLMGNLQTSDAVGSSSAIVFRSIKLPLPTEVSSNLLGRSIPPSVQLEVPSFCFKSSKGPVPKPLLDIEDVRAFLRSRLGSPKPEAEHILEAGRRVRTGVFGIGTMGSSGSDGGYVYLSSPQANEQQGEISSRSVDAGPQYHSLDQYRVRGGDNDSVRTHPAHVREHLQNISIQSSDGNAFDKQRLKENDETRDQDEVNLLPRPLLDIEDVRYVIDDFLHRTYLRRHPDTSLTSKMPWHEPRAPFLARGLEWPPETFESAEARVLYYRQARKRKPFLAGSPPLWTVPAFNLAFMQLLMYNPLQKLSDYLSRLP</sequence>
<evidence type="ECO:0000313" key="1">
    <source>
        <dbReference type="EMBL" id="KAH7421249.1"/>
    </source>
</evidence>
<dbReference type="EMBL" id="CM035418">
    <property type="protein sequence ID" value="KAH7421249.1"/>
    <property type="molecule type" value="Genomic_DNA"/>
</dbReference>
<proteinExistence type="predicted"/>
<dbReference type="Proteomes" id="UP000825935">
    <property type="component" value="Chromosome 13"/>
</dbReference>
<dbReference type="PANTHER" id="PTHR38364">
    <property type="entry name" value="OSJNBA0022H21.9 PROTEIN"/>
    <property type="match status" value="1"/>
</dbReference>
<name>A0A8T2TKU2_CERRI</name>
<evidence type="ECO:0000313" key="2">
    <source>
        <dbReference type="Proteomes" id="UP000825935"/>
    </source>
</evidence>
<dbReference type="PANTHER" id="PTHR38364:SF1">
    <property type="entry name" value="OS04G0475300 PROTEIN"/>
    <property type="match status" value="1"/>
</dbReference>
<gene>
    <name evidence="1" type="ORF">KP509_13G047900</name>
</gene>
<dbReference type="OrthoDB" id="1933684at2759"/>
<organism evidence="1 2">
    <name type="scientific">Ceratopteris richardii</name>
    <name type="common">Triangle waterfern</name>
    <dbReference type="NCBI Taxonomy" id="49495"/>
    <lineage>
        <taxon>Eukaryota</taxon>
        <taxon>Viridiplantae</taxon>
        <taxon>Streptophyta</taxon>
        <taxon>Embryophyta</taxon>
        <taxon>Tracheophyta</taxon>
        <taxon>Polypodiopsida</taxon>
        <taxon>Polypodiidae</taxon>
        <taxon>Polypodiales</taxon>
        <taxon>Pteridineae</taxon>
        <taxon>Pteridaceae</taxon>
        <taxon>Parkerioideae</taxon>
        <taxon>Ceratopteris</taxon>
    </lineage>
</organism>
<protein>
    <submittedName>
        <fullName evidence="1">Uncharacterized protein</fullName>
    </submittedName>
</protein>